<feature type="domain" description="DDE-1" evidence="2">
    <location>
        <begin position="360"/>
        <end position="413"/>
    </location>
</feature>
<dbReference type="InterPro" id="IPR004875">
    <property type="entry name" value="DDE_SF_endonuclease_dom"/>
</dbReference>
<proteinExistence type="predicted"/>
<dbReference type="InterPro" id="IPR050863">
    <property type="entry name" value="CenT-Element_Derived"/>
</dbReference>
<keyword evidence="4" id="KW-1185">Reference proteome</keyword>
<accession>A0ABN7W0V7</accession>
<organism evidence="3 4">
    <name type="scientific">Gigaspora margarita</name>
    <dbReference type="NCBI Taxonomy" id="4874"/>
    <lineage>
        <taxon>Eukaryota</taxon>
        <taxon>Fungi</taxon>
        <taxon>Fungi incertae sedis</taxon>
        <taxon>Mucoromycota</taxon>
        <taxon>Glomeromycotina</taxon>
        <taxon>Glomeromycetes</taxon>
        <taxon>Diversisporales</taxon>
        <taxon>Gigasporaceae</taxon>
        <taxon>Gigaspora</taxon>
    </lineage>
</organism>
<evidence type="ECO:0000313" key="4">
    <source>
        <dbReference type="Proteomes" id="UP000789901"/>
    </source>
</evidence>
<reference evidence="3 4" key="1">
    <citation type="submission" date="2021-06" db="EMBL/GenBank/DDBJ databases">
        <authorList>
            <person name="Kallberg Y."/>
            <person name="Tangrot J."/>
            <person name="Rosling A."/>
        </authorList>
    </citation>
    <scope>NUCLEOTIDE SEQUENCE [LARGE SCALE GENOMIC DNA]</scope>
    <source>
        <strain evidence="3 4">120-4 pot B 10/14</strain>
    </source>
</reference>
<name>A0ABN7W0V7_GIGMA</name>
<feature type="compositionally biased region" description="Basic residues" evidence="1">
    <location>
        <begin position="318"/>
        <end position="346"/>
    </location>
</feature>
<dbReference type="PANTHER" id="PTHR19303">
    <property type="entry name" value="TRANSPOSON"/>
    <property type="match status" value="1"/>
</dbReference>
<feature type="compositionally biased region" description="Basic and acidic residues" evidence="1">
    <location>
        <begin position="271"/>
        <end position="292"/>
    </location>
</feature>
<feature type="domain" description="DDE-1" evidence="2">
    <location>
        <begin position="176"/>
        <end position="219"/>
    </location>
</feature>
<evidence type="ECO:0000256" key="1">
    <source>
        <dbReference type="SAM" id="MobiDB-lite"/>
    </source>
</evidence>
<evidence type="ECO:0000259" key="2">
    <source>
        <dbReference type="Pfam" id="PF03184"/>
    </source>
</evidence>
<sequence length="418" mass="47870">MSKKTRSQLNNAQCKQICEYHIKNPSAKHQDIADEFKRRYPELNLERSTYLHIEENTATQNWYKNRGPKYLLIEKAMNIWVGQVSAAGLVLIDELFSNGWVTNYKKRNSLRRYKLHGEAASAPLESLPNERIKLQNLLSQYELEDIYNADETGLFYRMLPNQTLAKRPVARSKQDKSRVTVLLAANATGSHKLQPLVIGYSKKPRSFSGINLSQLPFRIQDQKILLLVDNAPSYSSPESSNNTNKTLSVNNVEVDDYQLNSKNEDLMDDFPVSRDNDETKGSSEKQQKEQRGSTRGRPCGSTRGRPRGSTSGRPCRSTSRRPRGSTSRRPRRSTRGRPRRNTHGRTKTNTNSSRGQNKEPSKTLKLTNITLHYLLPHTTAHIQPMDAGIIKSFKSKYKRLYCEYTLKQFESNANTEKF</sequence>
<evidence type="ECO:0000313" key="3">
    <source>
        <dbReference type="EMBL" id="CAG8810516.1"/>
    </source>
</evidence>
<dbReference type="Pfam" id="PF03184">
    <property type="entry name" value="DDE_1"/>
    <property type="match status" value="2"/>
</dbReference>
<feature type="compositionally biased region" description="Low complexity" evidence="1">
    <location>
        <begin position="293"/>
        <end position="317"/>
    </location>
</feature>
<feature type="region of interest" description="Disordered" evidence="1">
    <location>
        <begin position="261"/>
        <end position="362"/>
    </location>
</feature>
<protein>
    <submittedName>
        <fullName evidence="3">6386_t:CDS:1</fullName>
    </submittedName>
</protein>
<dbReference type="Gene3D" id="1.10.10.60">
    <property type="entry name" value="Homeodomain-like"/>
    <property type="match status" value="1"/>
</dbReference>
<dbReference type="EMBL" id="CAJVQB010027421">
    <property type="protein sequence ID" value="CAG8810516.1"/>
    <property type="molecule type" value="Genomic_DNA"/>
</dbReference>
<dbReference type="Proteomes" id="UP000789901">
    <property type="component" value="Unassembled WGS sequence"/>
</dbReference>
<dbReference type="PANTHER" id="PTHR19303:SF73">
    <property type="entry name" value="PROTEIN PDC2"/>
    <property type="match status" value="1"/>
</dbReference>
<gene>
    <name evidence="3" type="ORF">GMARGA_LOCUS25108</name>
</gene>
<feature type="non-terminal residue" evidence="3">
    <location>
        <position position="418"/>
    </location>
</feature>
<comment type="caution">
    <text evidence="3">The sequence shown here is derived from an EMBL/GenBank/DDBJ whole genome shotgun (WGS) entry which is preliminary data.</text>
</comment>